<proteinExistence type="inferred from homology"/>
<name>A0ABP4G293_9MICO</name>
<evidence type="ECO:0000256" key="5">
    <source>
        <dbReference type="ARBA" id="ARBA00020771"/>
    </source>
</evidence>
<accession>A0ABP4G293</accession>
<evidence type="ECO:0000256" key="7">
    <source>
        <dbReference type="ARBA" id="ARBA00023239"/>
    </source>
</evidence>
<evidence type="ECO:0000256" key="8">
    <source>
        <dbReference type="ARBA" id="ARBA00023244"/>
    </source>
</evidence>
<dbReference type="PANTHER" id="PTHR11458">
    <property type="entry name" value="DELTA-AMINOLEVULINIC ACID DEHYDRATASE"/>
    <property type="match status" value="1"/>
</dbReference>
<comment type="pathway">
    <text evidence="1">Porphyrin-containing compound metabolism; protoporphyrin-IX biosynthesis; coproporphyrinogen-III from 5-aminolevulinate: step 1/4.</text>
</comment>
<dbReference type="RefSeq" id="WP_343923308.1">
    <property type="nucleotide sequence ID" value="NZ_BAAAKW010000017.1"/>
</dbReference>
<protein>
    <recommendedName>
        <fullName evidence="5">Delta-aminolevulinic acid dehydratase</fullName>
        <ecNumber evidence="4">4.2.1.24</ecNumber>
    </recommendedName>
    <alternativeName>
        <fullName evidence="10">Porphobilinogen synthase</fullName>
    </alternativeName>
</protein>
<dbReference type="SMART" id="SM01004">
    <property type="entry name" value="ALAD"/>
    <property type="match status" value="1"/>
</dbReference>
<keyword evidence="8" id="KW-0627">Porphyrin biosynthesis</keyword>
<reference evidence="14" key="1">
    <citation type="journal article" date="2019" name="Int. J. Syst. Evol. Microbiol.">
        <title>The Global Catalogue of Microorganisms (GCM) 10K type strain sequencing project: providing services to taxonomists for standard genome sequencing and annotation.</title>
        <authorList>
            <consortium name="The Broad Institute Genomics Platform"/>
            <consortium name="The Broad Institute Genome Sequencing Center for Infectious Disease"/>
            <person name="Wu L."/>
            <person name="Ma J."/>
        </authorList>
    </citation>
    <scope>NUCLEOTIDE SEQUENCE [LARGE SCALE GENOMIC DNA]</scope>
    <source>
        <strain evidence="14">JCM 12762</strain>
    </source>
</reference>
<comment type="similarity">
    <text evidence="2 12">Belongs to the ALAD family.</text>
</comment>
<dbReference type="Pfam" id="PF00490">
    <property type="entry name" value="ALAD"/>
    <property type="match status" value="1"/>
</dbReference>
<dbReference type="PANTHER" id="PTHR11458:SF0">
    <property type="entry name" value="DELTA-AMINOLEVULINIC ACID DEHYDRATASE"/>
    <property type="match status" value="1"/>
</dbReference>
<dbReference type="SUPFAM" id="SSF51569">
    <property type="entry name" value="Aldolase"/>
    <property type="match status" value="1"/>
</dbReference>
<gene>
    <name evidence="13" type="primary">hemB</name>
    <name evidence="13" type="ORF">GCM10009655_07550</name>
</gene>
<evidence type="ECO:0000256" key="10">
    <source>
        <dbReference type="ARBA" id="ARBA00032837"/>
    </source>
</evidence>
<evidence type="ECO:0000313" key="13">
    <source>
        <dbReference type="EMBL" id="GAA1210958.1"/>
    </source>
</evidence>
<evidence type="ECO:0000256" key="12">
    <source>
        <dbReference type="RuleBase" id="RU004161"/>
    </source>
</evidence>
<keyword evidence="6" id="KW-0350">Heme biosynthesis</keyword>
<dbReference type="EMBL" id="BAAAKW010000017">
    <property type="protein sequence ID" value="GAA1210958.1"/>
    <property type="molecule type" value="Genomic_DNA"/>
</dbReference>
<sequence length="331" mass="35672">MIIRPRRLRSTPAMRRLVAENRTHPSQLILPMFVREGLSEAVPISSMPGVQQHSLDSMRRAIAGAAELGVGGVMLFGVPERKDAEGSGAIDPNGILNVATRAAVAEAGDALVVQTDLCLDEFTDHGHCGVLRERTHPVTGATELTVDNDASLERYREMGVAQAEAGSQLLGLSGMMDGQVAAVRDALDAAGHTDTPLLGYAAKYASAFYGPFREAVQSSLEGDRRAYQQNPANRREGIREVELDIDEGADIVMVKPAMSFLDVLADAAAISSVPVWAYQVSGEYAMIEAAAAHGWIDRRRAIEESVLSIQRAGADAVLTYYATELAEWLRR</sequence>
<evidence type="ECO:0000256" key="6">
    <source>
        <dbReference type="ARBA" id="ARBA00023133"/>
    </source>
</evidence>
<evidence type="ECO:0000313" key="14">
    <source>
        <dbReference type="Proteomes" id="UP001500943"/>
    </source>
</evidence>
<evidence type="ECO:0000256" key="9">
    <source>
        <dbReference type="ARBA" id="ARBA00025628"/>
    </source>
</evidence>
<dbReference type="CDD" id="cd00384">
    <property type="entry name" value="ALAD_PBGS"/>
    <property type="match status" value="1"/>
</dbReference>
<evidence type="ECO:0000256" key="3">
    <source>
        <dbReference type="ARBA" id="ARBA00011823"/>
    </source>
</evidence>
<dbReference type="Gene3D" id="3.20.20.70">
    <property type="entry name" value="Aldolase class I"/>
    <property type="match status" value="1"/>
</dbReference>
<comment type="function">
    <text evidence="9">Catalyzes an early step in the biosynthesis of tetrapyrroles. Binds two molecules of 5-aminolevulinate per subunit, each at a distinct site, and catalyzes their condensation to form porphobilinogen.</text>
</comment>
<evidence type="ECO:0000256" key="2">
    <source>
        <dbReference type="ARBA" id="ARBA00008055"/>
    </source>
</evidence>
<dbReference type="NCBIfam" id="NF006762">
    <property type="entry name" value="PRK09283.1"/>
    <property type="match status" value="1"/>
</dbReference>
<dbReference type="InterPro" id="IPR001731">
    <property type="entry name" value="ALAD"/>
</dbReference>
<organism evidence="13 14">
    <name type="scientific">Rhodoglobus aureus</name>
    <dbReference type="NCBI Taxonomy" id="191497"/>
    <lineage>
        <taxon>Bacteria</taxon>
        <taxon>Bacillati</taxon>
        <taxon>Actinomycetota</taxon>
        <taxon>Actinomycetes</taxon>
        <taxon>Micrococcales</taxon>
        <taxon>Microbacteriaceae</taxon>
        <taxon>Rhodoglobus</taxon>
    </lineage>
</organism>
<dbReference type="PRINTS" id="PR00144">
    <property type="entry name" value="DALDHYDRTASE"/>
</dbReference>
<evidence type="ECO:0000256" key="11">
    <source>
        <dbReference type="ARBA" id="ARBA00047651"/>
    </source>
</evidence>
<dbReference type="InterPro" id="IPR013785">
    <property type="entry name" value="Aldolase_TIM"/>
</dbReference>
<evidence type="ECO:0000256" key="4">
    <source>
        <dbReference type="ARBA" id="ARBA00012053"/>
    </source>
</evidence>
<comment type="caution">
    <text evidence="13">The sequence shown here is derived from an EMBL/GenBank/DDBJ whole genome shotgun (WGS) entry which is preliminary data.</text>
</comment>
<dbReference type="EC" id="4.2.1.24" evidence="4"/>
<comment type="catalytic activity">
    <reaction evidence="11">
        <text>2 5-aminolevulinate = porphobilinogen + 2 H2O + H(+)</text>
        <dbReference type="Rhea" id="RHEA:24064"/>
        <dbReference type="ChEBI" id="CHEBI:15377"/>
        <dbReference type="ChEBI" id="CHEBI:15378"/>
        <dbReference type="ChEBI" id="CHEBI:58126"/>
        <dbReference type="ChEBI" id="CHEBI:356416"/>
        <dbReference type="EC" id="4.2.1.24"/>
    </reaction>
</comment>
<dbReference type="PIRSF" id="PIRSF001415">
    <property type="entry name" value="Porphbilin_synth"/>
    <property type="match status" value="1"/>
</dbReference>
<keyword evidence="7" id="KW-0456">Lyase</keyword>
<dbReference type="Proteomes" id="UP001500943">
    <property type="component" value="Unassembled WGS sequence"/>
</dbReference>
<comment type="subunit">
    <text evidence="3">Homooctamer.</text>
</comment>
<evidence type="ECO:0000256" key="1">
    <source>
        <dbReference type="ARBA" id="ARBA00004694"/>
    </source>
</evidence>
<keyword evidence="14" id="KW-1185">Reference proteome</keyword>